<feature type="compositionally biased region" description="Polar residues" evidence="9">
    <location>
        <begin position="133"/>
        <end position="142"/>
    </location>
</feature>
<dbReference type="Proteomes" id="UP001305779">
    <property type="component" value="Unassembled WGS sequence"/>
</dbReference>
<dbReference type="PROSITE" id="PS50103">
    <property type="entry name" value="ZF_C3H1"/>
    <property type="match status" value="1"/>
</dbReference>
<feature type="region of interest" description="Disordered" evidence="9">
    <location>
        <begin position="188"/>
        <end position="261"/>
    </location>
</feature>
<evidence type="ECO:0000256" key="1">
    <source>
        <dbReference type="ARBA" id="ARBA00004123"/>
    </source>
</evidence>
<feature type="region of interest" description="Disordered" evidence="9">
    <location>
        <begin position="90"/>
        <end position="142"/>
    </location>
</feature>
<evidence type="ECO:0000313" key="12">
    <source>
        <dbReference type="Proteomes" id="UP001305779"/>
    </source>
</evidence>
<keyword evidence="3 8" id="KW-0479">Metal-binding</keyword>
<evidence type="ECO:0000256" key="7">
    <source>
        <dbReference type="ARBA" id="ARBA00023242"/>
    </source>
</evidence>
<evidence type="ECO:0000259" key="10">
    <source>
        <dbReference type="PROSITE" id="PS50103"/>
    </source>
</evidence>
<dbReference type="PANTHER" id="PTHR14738:SF29">
    <property type="entry name" value="ZINC FINGER CCCH DOMAIN-CONTAINING PROTEIN 14"/>
    <property type="match status" value="1"/>
</dbReference>
<evidence type="ECO:0000256" key="9">
    <source>
        <dbReference type="SAM" id="MobiDB-lite"/>
    </source>
</evidence>
<dbReference type="SMART" id="SM00356">
    <property type="entry name" value="ZnF_C3H1"/>
    <property type="match status" value="3"/>
</dbReference>
<dbReference type="Gene3D" id="1.10.340.40">
    <property type="entry name" value="Nuclear abundant poly(A) RNA-bind protein 2, N-terminal domain"/>
    <property type="match status" value="1"/>
</dbReference>
<evidence type="ECO:0000256" key="6">
    <source>
        <dbReference type="ARBA" id="ARBA00022833"/>
    </source>
</evidence>
<dbReference type="InterPro" id="IPR040366">
    <property type="entry name" value="Nab2/ZC3H14"/>
</dbReference>
<proteinExistence type="inferred from homology"/>
<keyword evidence="7" id="KW-0539">Nucleus</keyword>
<feature type="zinc finger region" description="C3H1-type" evidence="8">
    <location>
        <begin position="448"/>
        <end position="473"/>
    </location>
</feature>
<feature type="compositionally biased region" description="Polar residues" evidence="9">
    <location>
        <begin position="577"/>
        <end position="597"/>
    </location>
</feature>
<dbReference type="EMBL" id="JAXOVC010000008">
    <property type="protein sequence ID" value="KAK4497640.1"/>
    <property type="molecule type" value="Genomic_DNA"/>
</dbReference>
<name>A0ABR0E8D8_ZASCE</name>
<dbReference type="InterPro" id="IPR000571">
    <property type="entry name" value="Znf_CCCH"/>
</dbReference>
<comment type="subcellular location">
    <subcellularLocation>
        <location evidence="1">Nucleus</location>
    </subcellularLocation>
</comment>
<dbReference type="Pfam" id="PF14608">
    <property type="entry name" value="zf-CCCH_2"/>
    <property type="match status" value="3"/>
</dbReference>
<gene>
    <name evidence="11" type="ORF">PRZ48_010293</name>
</gene>
<organism evidence="11 12">
    <name type="scientific">Zasmidium cellare</name>
    <name type="common">Wine cellar mold</name>
    <name type="synonym">Racodium cellare</name>
    <dbReference type="NCBI Taxonomy" id="395010"/>
    <lineage>
        <taxon>Eukaryota</taxon>
        <taxon>Fungi</taxon>
        <taxon>Dikarya</taxon>
        <taxon>Ascomycota</taxon>
        <taxon>Pezizomycotina</taxon>
        <taxon>Dothideomycetes</taxon>
        <taxon>Dothideomycetidae</taxon>
        <taxon>Mycosphaerellales</taxon>
        <taxon>Mycosphaerellaceae</taxon>
        <taxon>Zasmidium</taxon>
    </lineage>
</organism>
<dbReference type="InterPro" id="IPR043094">
    <property type="entry name" value="Nab2/ZC3H14_N_sf"/>
</dbReference>
<feature type="compositionally biased region" description="Polar residues" evidence="9">
    <location>
        <begin position="188"/>
        <end position="202"/>
    </location>
</feature>
<keyword evidence="4" id="KW-0677">Repeat</keyword>
<comment type="caution">
    <text evidence="11">The sequence shown here is derived from an EMBL/GenBank/DDBJ whole genome shotgun (WGS) entry which is preliminary data.</text>
</comment>
<feature type="compositionally biased region" description="Basic and acidic residues" evidence="9">
    <location>
        <begin position="218"/>
        <end position="230"/>
    </location>
</feature>
<evidence type="ECO:0000256" key="5">
    <source>
        <dbReference type="ARBA" id="ARBA00022771"/>
    </source>
</evidence>
<comment type="similarity">
    <text evidence="2">Belongs to the ZC3H14 family.</text>
</comment>
<feature type="compositionally biased region" description="Low complexity" evidence="9">
    <location>
        <begin position="556"/>
        <end position="569"/>
    </location>
</feature>
<keyword evidence="6 8" id="KW-0862">Zinc</keyword>
<feature type="compositionally biased region" description="Low complexity" evidence="9">
    <location>
        <begin position="90"/>
        <end position="111"/>
    </location>
</feature>
<feature type="region of interest" description="Disordered" evidence="9">
    <location>
        <begin position="543"/>
        <end position="597"/>
    </location>
</feature>
<dbReference type="Pfam" id="PF22683">
    <property type="entry name" value="Nab2-like_zf-CCCH"/>
    <property type="match status" value="1"/>
</dbReference>
<evidence type="ECO:0000313" key="11">
    <source>
        <dbReference type="EMBL" id="KAK4497640.1"/>
    </source>
</evidence>
<feature type="domain" description="C3H1-type" evidence="10">
    <location>
        <begin position="448"/>
        <end position="473"/>
    </location>
</feature>
<accession>A0ABR0E8D8</accession>
<protein>
    <recommendedName>
        <fullName evidence="10">C3H1-type domain-containing protein</fullName>
    </recommendedName>
</protein>
<keyword evidence="12" id="KW-1185">Reference proteome</keyword>
<evidence type="ECO:0000256" key="8">
    <source>
        <dbReference type="PROSITE-ProRule" id="PRU00723"/>
    </source>
</evidence>
<dbReference type="InterPro" id="IPR055046">
    <property type="entry name" value="Nab2-like_Znf-CCCH"/>
</dbReference>
<keyword evidence="5 8" id="KW-0863">Zinc-finger</keyword>
<dbReference type="PANTHER" id="PTHR14738">
    <property type="entry name" value="ZINC FINGER CCCH DOMAIN-CONTAINING PROTEIN 14"/>
    <property type="match status" value="1"/>
</dbReference>
<dbReference type="Gene3D" id="4.10.1000.30">
    <property type="match status" value="1"/>
</dbReference>
<reference evidence="11 12" key="1">
    <citation type="journal article" date="2023" name="G3 (Bethesda)">
        <title>A chromosome-level genome assembly of Zasmidium syzygii isolated from banana leaves.</title>
        <authorList>
            <person name="van Westerhoven A.C."/>
            <person name="Mehrabi R."/>
            <person name="Talebi R."/>
            <person name="Steentjes M.B.F."/>
            <person name="Corcolon B."/>
            <person name="Chong P.A."/>
            <person name="Kema G.H.J."/>
            <person name="Seidl M.F."/>
        </authorList>
    </citation>
    <scope>NUCLEOTIDE SEQUENCE [LARGE SCALE GENOMIC DNA]</scope>
    <source>
        <strain evidence="11 12">P124</strain>
    </source>
</reference>
<dbReference type="Gene3D" id="4.10.1000.40">
    <property type="match status" value="1"/>
</dbReference>
<evidence type="ECO:0000256" key="4">
    <source>
        <dbReference type="ARBA" id="ARBA00022737"/>
    </source>
</evidence>
<sequence length="597" mass="64031">MAAYQVDADSELQAKIQAAVQPKLVENGWVDEENDNTLSEYVTMMIVNGKDLKGVQAELGGDLLGVGEDDPGVGAFAQWLFETVRQLAAPQQQQQQSGQSGAQEQNQQQTQPIPTVQDAQMEDSAAPADAPYVNTSHFNNPNFNGLGQQASYMHFPQNPFFSGFPPQMMGHPFAYQQMQHFNQLTQMPNSPTGPRSMRNGNTQGRGRGGRMLGQMNRSMDRSTDLPDNLRRIKGASGVSAGRINSHSGRDGPPRGPRGSGVANGIQRMMNGGRGGHQNNMGGMANPMMGGGPTTPQQQMQFMQMMEMQTNMMAQLIANGQMPNANGNFQNQRGGRGGARGGRGGNKQLHAVNGKMPDGALPGSNTNAGGSGMDIDGEGTDHGDKFSTLCRFNLTCTNPTCGFAHQSPAAPPNAPVDLSDTCAHGAACTNHKCSARHPSPAQRGQGQNGKQEVDCRFYPNCTAGANCPFRHPTEKPCKFGGDCTNANCKFAHPKIMCRYNPCLNPSCMFKHADGQKRGKFEDKVWTSNGGEEGGKADRFAGFAKQTENGEEELVLPGQQQQAEQSGQEQQNGGGDAMEQTQQPEGSSSSQQMETQIVV</sequence>
<evidence type="ECO:0000256" key="3">
    <source>
        <dbReference type="ARBA" id="ARBA00022723"/>
    </source>
</evidence>
<evidence type="ECO:0000256" key="2">
    <source>
        <dbReference type="ARBA" id="ARBA00008423"/>
    </source>
</evidence>